<proteinExistence type="predicted"/>
<feature type="signal peptide" evidence="1">
    <location>
        <begin position="1"/>
        <end position="25"/>
    </location>
</feature>
<organism evidence="2 3">
    <name type="scientific">Aphis craccivora</name>
    <name type="common">Cowpea aphid</name>
    <dbReference type="NCBI Taxonomy" id="307492"/>
    <lineage>
        <taxon>Eukaryota</taxon>
        <taxon>Metazoa</taxon>
        <taxon>Ecdysozoa</taxon>
        <taxon>Arthropoda</taxon>
        <taxon>Hexapoda</taxon>
        <taxon>Insecta</taxon>
        <taxon>Pterygota</taxon>
        <taxon>Neoptera</taxon>
        <taxon>Paraneoptera</taxon>
        <taxon>Hemiptera</taxon>
        <taxon>Sternorrhyncha</taxon>
        <taxon>Aphidomorpha</taxon>
        <taxon>Aphidoidea</taxon>
        <taxon>Aphididae</taxon>
        <taxon>Aphidini</taxon>
        <taxon>Aphis</taxon>
        <taxon>Aphis</taxon>
    </lineage>
</organism>
<feature type="non-terminal residue" evidence="2">
    <location>
        <position position="1"/>
    </location>
</feature>
<evidence type="ECO:0000313" key="3">
    <source>
        <dbReference type="Proteomes" id="UP000478052"/>
    </source>
</evidence>
<dbReference type="EMBL" id="VUJU01000941">
    <property type="protein sequence ID" value="KAF0767571.1"/>
    <property type="molecule type" value="Genomic_DNA"/>
</dbReference>
<dbReference type="Proteomes" id="UP000478052">
    <property type="component" value="Unassembled WGS sequence"/>
</dbReference>
<feature type="chain" id="PRO_5026148559" evidence="1">
    <location>
        <begin position="26"/>
        <end position="191"/>
    </location>
</feature>
<dbReference type="AlphaFoldDB" id="A0A6G0Z9T7"/>
<keyword evidence="1" id="KW-0732">Signal</keyword>
<protein>
    <submittedName>
        <fullName evidence="2">Uncharacterized protein</fullName>
    </submittedName>
</protein>
<sequence>TRYGFIFSSCALIRLTFWQVRDAAASSTGSVRARLILDRGYFCRCGSRWLAAALWPRARSPPRPRIGARESERRAQIILYRSTPHHHSSYILFKPEEYTSHYIIIFFFSFCPAPDPLHESYESSESIEDLYTTASSKCFINISIQLFFFSSIQTTRHATGKNYMITYIARILLVRTGDNRLFAIVRAGFRL</sequence>
<gene>
    <name evidence="2" type="ORF">FWK35_00030747</name>
</gene>
<evidence type="ECO:0000313" key="2">
    <source>
        <dbReference type="EMBL" id="KAF0767571.1"/>
    </source>
</evidence>
<keyword evidence="3" id="KW-1185">Reference proteome</keyword>
<reference evidence="2 3" key="1">
    <citation type="submission" date="2019-08" db="EMBL/GenBank/DDBJ databases">
        <title>Whole genome of Aphis craccivora.</title>
        <authorList>
            <person name="Voronova N.V."/>
            <person name="Shulinski R.S."/>
            <person name="Bandarenka Y.V."/>
            <person name="Zhorov D.G."/>
            <person name="Warner D."/>
        </authorList>
    </citation>
    <scope>NUCLEOTIDE SEQUENCE [LARGE SCALE GENOMIC DNA]</scope>
    <source>
        <strain evidence="2">180601</strain>
        <tissue evidence="2">Whole Body</tissue>
    </source>
</reference>
<accession>A0A6G0Z9T7</accession>
<name>A0A6G0Z9T7_APHCR</name>
<comment type="caution">
    <text evidence="2">The sequence shown here is derived from an EMBL/GenBank/DDBJ whole genome shotgun (WGS) entry which is preliminary data.</text>
</comment>
<evidence type="ECO:0000256" key="1">
    <source>
        <dbReference type="SAM" id="SignalP"/>
    </source>
</evidence>